<comment type="caution">
    <text evidence="1">The sequence shown here is derived from an EMBL/GenBank/DDBJ whole genome shotgun (WGS) entry which is preliminary data.</text>
</comment>
<proteinExistence type="predicted"/>
<dbReference type="EMBL" id="BKCJ011792569">
    <property type="protein sequence ID" value="GFD53293.1"/>
    <property type="molecule type" value="Genomic_DNA"/>
</dbReference>
<sequence length="68" mass="7211">AAYNGTLVDKYGSDPANHPIYDDDLWKKCVRDDMKGGLFGWGSMPGPQYTLIGTPSTTGASSLGSNDV</sequence>
<protein>
    <submittedName>
        <fullName evidence="1">Transposase, Ptta/En/Spm</fullName>
    </submittedName>
</protein>
<dbReference type="AlphaFoldDB" id="A0A699X2L5"/>
<reference evidence="1" key="1">
    <citation type="journal article" date="2019" name="Sci. Rep.">
        <title>Draft genome of Tanacetum cinerariifolium, the natural source of mosquito coil.</title>
        <authorList>
            <person name="Yamashiro T."/>
            <person name="Shiraishi A."/>
            <person name="Satake H."/>
            <person name="Nakayama K."/>
        </authorList>
    </citation>
    <scope>NUCLEOTIDE SEQUENCE</scope>
</reference>
<feature type="non-terminal residue" evidence="1">
    <location>
        <position position="1"/>
    </location>
</feature>
<name>A0A699X2L5_TANCI</name>
<evidence type="ECO:0000313" key="1">
    <source>
        <dbReference type="EMBL" id="GFD53293.1"/>
    </source>
</evidence>
<accession>A0A699X2L5</accession>
<gene>
    <name evidence="1" type="ORF">Tci_925262</name>
</gene>
<organism evidence="1">
    <name type="scientific">Tanacetum cinerariifolium</name>
    <name type="common">Dalmatian daisy</name>
    <name type="synonym">Chrysanthemum cinerariifolium</name>
    <dbReference type="NCBI Taxonomy" id="118510"/>
    <lineage>
        <taxon>Eukaryota</taxon>
        <taxon>Viridiplantae</taxon>
        <taxon>Streptophyta</taxon>
        <taxon>Embryophyta</taxon>
        <taxon>Tracheophyta</taxon>
        <taxon>Spermatophyta</taxon>
        <taxon>Magnoliopsida</taxon>
        <taxon>eudicotyledons</taxon>
        <taxon>Gunneridae</taxon>
        <taxon>Pentapetalae</taxon>
        <taxon>asterids</taxon>
        <taxon>campanulids</taxon>
        <taxon>Asterales</taxon>
        <taxon>Asteraceae</taxon>
        <taxon>Asteroideae</taxon>
        <taxon>Anthemideae</taxon>
        <taxon>Anthemidinae</taxon>
        <taxon>Tanacetum</taxon>
    </lineage>
</organism>